<dbReference type="SUPFAM" id="SSF140361">
    <property type="entry name" value="MIT domain-like"/>
    <property type="match status" value="1"/>
</dbReference>
<dbReference type="PANTHER" id="PTHR40130:SF1">
    <property type="entry name" value="SPINDLE POLE BODY-ASSOCIATED PROTEIN CUT12 DOMAIN-CONTAINING PROTEIN"/>
    <property type="match status" value="1"/>
</dbReference>
<feature type="region of interest" description="Disordered" evidence="1">
    <location>
        <begin position="474"/>
        <end position="506"/>
    </location>
</feature>
<dbReference type="OrthoDB" id="3197614at2759"/>
<keyword evidence="3" id="KW-1185">Reference proteome</keyword>
<feature type="region of interest" description="Disordered" evidence="1">
    <location>
        <begin position="151"/>
        <end position="202"/>
    </location>
</feature>
<feature type="region of interest" description="Disordered" evidence="1">
    <location>
        <begin position="246"/>
        <end position="269"/>
    </location>
</feature>
<feature type="compositionally biased region" description="Polar residues" evidence="1">
    <location>
        <begin position="152"/>
        <end position="167"/>
    </location>
</feature>
<accession>A0A218Z7E2</accession>
<sequence>MESSPLILAHDHARAASVATQSSDTTVAINEHALAAGEFAKAASGTGSAEALRTLRLLEQHHQRLSELLRYPSENPPATATPGTEVPVSEKPLSTSAAVAELRASRSDLGTRSSSPLRNPPSLQHPRRLPPRDLSSSIASNLASARGIRANYTRQPLSPSVSTQQATGGLEALPRKDGNRSKPASIPEHSQPGWVPPVAGPKNTEAPVVEASCASDEGFSRFYNTFENILSKLSAPLAFAGLPLISEEGQTPEPKNKQRAKSKERFGPEPDLTKYISRAALRASARDGQSGNDSFYVVPTAGHTIPYAAIVSYDSKEKRRIAASLHSESAELFADPNEDDDFVDARETPMPVSPTASKKTFGRKLSGREVEHKVEELDLENKSLKDCIDRLSKRLHAFEMSAQQNSMALQESIRLTRNMSPARDFSRDDGLKRRVSELEDHVSLSGKEIERLGKENDKLKSVVARYRERWEKLKEGAKTRRDGAGKDGPKEAKKESDPEVGRFMAG</sequence>
<comment type="caution">
    <text evidence="2">The sequence shown here is derived from an EMBL/GenBank/DDBJ whole genome shotgun (WGS) entry which is preliminary data.</text>
</comment>
<reference evidence="2 3" key="1">
    <citation type="submission" date="2017-04" db="EMBL/GenBank/DDBJ databases">
        <title>Draft genome sequence of Marssonina coronaria NL1: causal agent of apple blotch.</title>
        <authorList>
            <person name="Cheng Q."/>
        </authorList>
    </citation>
    <scope>NUCLEOTIDE SEQUENCE [LARGE SCALE GENOMIC DNA]</scope>
    <source>
        <strain evidence="2 3">NL1</strain>
    </source>
</reference>
<evidence type="ECO:0000313" key="2">
    <source>
        <dbReference type="EMBL" id="OWP03908.1"/>
    </source>
</evidence>
<dbReference type="AlphaFoldDB" id="A0A218Z7E2"/>
<dbReference type="Gene3D" id="1.20.58.80">
    <property type="entry name" value="Phosphotransferase system, lactose/cellobiose-type IIA subunit"/>
    <property type="match status" value="1"/>
</dbReference>
<dbReference type="EMBL" id="MZNU01000159">
    <property type="protein sequence ID" value="OWP03908.1"/>
    <property type="molecule type" value="Genomic_DNA"/>
</dbReference>
<dbReference type="STRING" id="503106.A0A218Z7E2"/>
<gene>
    <name evidence="2" type="ORF">B2J93_5867</name>
</gene>
<dbReference type="PANTHER" id="PTHR40130">
    <property type="entry name" value="EXPRESSED PROTEIN"/>
    <property type="match status" value="1"/>
</dbReference>
<dbReference type="InParanoid" id="A0A218Z7E2"/>
<feature type="region of interest" description="Disordered" evidence="1">
    <location>
        <begin position="70"/>
        <end position="135"/>
    </location>
</feature>
<name>A0A218Z7E2_9HELO</name>
<feature type="compositionally biased region" description="Basic and acidic residues" evidence="1">
    <location>
        <begin position="474"/>
        <end position="500"/>
    </location>
</feature>
<evidence type="ECO:0000313" key="3">
    <source>
        <dbReference type="Proteomes" id="UP000242519"/>
    </source>
</evidence>
<organism evidence="2 3">
    <name type="scientific">Diplocarpon coronariae</name>
    <dbReference type="NCBI Taxonomy" id="2795749"/>
    <lineage>
        <taxon>Eukaryota</taxon>
        <taxon>Fungi</taxon>
        <taxon>Dikarya</taxon>
        <taxon>Ascomycota</taxon>
        <taxon>Pezizomycotina</taxon>
        <taxon>Leotiomycetes</taxon>
        <taxon>Helotiales</taxon>
        <taxon>Drepanopezizaceae</taxon>
        <taxon>Diplocarpon</taxon>
    </lineage>
</organism>
<feature type="compositionally biased region" description="Low complexity" evidence="1">
    <location>
        <begin position="112"/>
        <end position="122"/>
    </location>
</feature>
<dbReference type="Proteomes" id="UP000242519">
    <property type="component" value="Unassembled WGS sequence"/>
</dbReference>
<evidence type="ECO:0000256" key="1">
    <source>
        <dbReference type="SAM" id="MobiDB-lite"/>
    </source>
</evidence>
<protein>
    <submittedName>
        <fullName evidence="2">Uncharacterized protein</fullName>
    </submittedName>
</protein>
<proteinExistence type="predicted"/>